<protein>
    <submittedName>
        <fullName evidence="1">Uncharacterized protein</fullName>
    </submittedName>
</protein>
<keyword evidence="2" id="KW-1185">Reference proteome</keyword>
<organism evidence="1 2">
    <name type="scientific">Brassica cretica</name>
    <name type="common">Mustard</name>
    <dbReference type="NCBI Taxonomy" id="69181"/>
    <lineage>
        <taxon>Eukaryota</taxon>
        <taxon>Viridiplantae</taxon>
        <taxon>Streptophyta</taxon>
        <taxon>Embryophyta</taxon>
        <taxon>Tracheophyta</taxon>
        <taxon>Spermatophyta</taxon>
        <taxon>Magnoliopsida</taxon>
        <taxon>eudicotyledons</taxon>
        <taxon>Gunneridae</taxon>
        <taxon>Pentapetalae</taxon>
        <taxon>rosids</taxon>
        <taxon>malvids</taxon>
        <taxon>Brassicales</taxon>
        <taxon>Brassicaceae</taxon>
        <taxon>Brassiceae</taxon>
        <taxon>Brassica</taxon>
    </lineage>
</organism>
<name>A0ABQ7BMW7_BRACR</name>
<accession>A0ABQ7BMW7</accession>
<comment type="caution">
    <text evidence="1">The sequence shown here is derived from an EMBL/GenBank/DDBJ whole genome shotgun (WGS) entry which is preliminary data.</text>
</comment>
<reference evidence="1 2" key="1">
    <citation type="journal article" date="2020" name="BMC Genomics">
        <title>Intraspecific diversification of the crop wild relative Brassica cretica Lam. using demographic model selection.</title>
        <authorList>
            <person name="Kioukis A."/>
            <person name="Michalopoulou V.A."/>
            <person name="Briers L."/>
            <person name="Pirintsos S."/>
            <person name="Studholme D.J."/>
            <person name="Pavlidis P."/>
            <person name="Sarris P.F."/>
        </authorList>
    </citation>
    <scope>NUCLEOTIDE SEQUENCE [LARGE SCALE GENOMIC DNA]</scope>
    <source>
        <strain evidence="2">cv. PFS-1207/04</strain>
    </source>
</reference>
<proteinExistence type="predicted"/>
<dbReference type="Proteomes" id="UP000266723">
    <property type="component" value="Unassembled WGS sequence"/>
</dbReference>
<dbReference type="EMBL" id="QGKV02001507">
    <property type="protein sequence ID" value="KAF3533240.1"/>
    <property type="molecule type" value="Genomic_DNA"/>
</dbReference>
<sequence length="170" mass="19207">MFYFLLLGDPQGLTCFWDERPCWRVPPSSAGFCLFLGSRDRSRDTFHAPDFNVWGPLSLVDEGFQHFHETCSHIHPPERPGPEASCMAKCLRLVFARRPLLRIHPIYPLRRRGTRVLRGQGLASRCDFEGLQGRPCGVVDMGSLRIPRVLGMIQGPPSPELPPITCIIDL</sequence>
<gene>
    <name evidence="1" type="ORF">DY000_02040209</name>
</gene>
<evidence type="ECO:0000313" key="2">
    <source>
        <dbReference type="Proteomes" id="UP000266723"/>
    </source>
</evidence>
<evidence type="ECO:0000313" key="1">
    <source>
        <dbReference type="EMBL" id="KAF3533240.1"/>
    </source>
</evidence>